<reference evidence="1 2" key="1">
    <citation type="submission" date="2020-12" db="EMBL/GenBank/DDBJ databases">
        <title>FDA dAtabase for Regulatory Grade micrObial Sequences (FDA-ARGOS): Supporting development and validation of Infectious Disease Dx tests.</title>
        <authorList>
            <person name="Sproer C."/>
            <person name="Gronow S."/>
            <person name="Severitt S."/>
            <person name="Schroder I."/>
            <person name="Tallon L."/>
            <person name="Sadzewicz L."/>
            <person name="Zhao X."/>
            <person name="Boylan J."/>
            <person name="Ott S."/>
            <person name="Bowen H."/>
            <person name="Vavikolanu K."/>
            <person name="Mehta A."/>
            <person name="Aluvathingal J."/>
            <person name="Nadendla S."/>
            <person name="Lowell S."/>
            <person name="Myers T."/>
            <person name="Yan Y."/>
            <person name="Sichtig H."/>
        </authorList>
    </citation>
    <scope>NUCLEOTIDE SEQUENCE [LARGE SCALE GENOMIC DNA]</scope>
    <source>
        <strain evidence="1 2">FDAARGOS_909</strain>
    </source>
</reference>
<gene>
    <name evidence="1" type="ORF">I6G66_15785</name>
</gene>
<name>A0A7T2VXA7_DELAC</name>
<protein>
    <recommendedName>
        <fullName evidence="3">YacA</fullName>
    </recommendedName>
</protein>
<organism evidence="1 2">
    <name type="scientific">Delftia acidovorans</name>
    <name type="common">Pseudomonas acidovorans</name>
    <name type="synonym">Comamonas acidovorans</name>
    <dbReference type="NCBI Taxonomy" id="80866"/>
    <lineage>
        <taxon>Bacteria</taxon>
        <taxon>Pseudomonadati</taxon>
        <taxon>Pseudomonadota</taxon>
        <taxon>Betaproteobacteria</taxon>
        <taxon>Burkholderiales</taxon>
        <taxon>Comamonadaceae</taxon>
        <taxon>Delftia</taxon>
    </lineage>
</organism>
<proteinExistence type="predicted"/>
<dbReference type="EMBL" id="CP065668">
    <property type="protein sequence ID" value="QPS05788.1"/>
    <property type="molecule type" value="Genomic_DNA"/>
</dbReference>
<evidence type="ECO:0008006" key="3">
    <source>
        <dbReference type="Google" id="ProtNLM"/>
    </source>
</evidence>
<dbReference type="AlphaFoldDB" id="A0A7T2VXA7"/>
<dbReference type="RefSeq" id="WP_183021502.1">
    <property type="nucleotide sequence ID" value="NZ_CP065668.1"/>
</dbReference>
<dbReference type="Gene3D" id="6.20.450.20">
    <property type="match status" value="1"/>
</dbReference>
<evidence type="ECO:0000313" key="2">
    <source>
        <dbReference type="Proteomes" id="UP000594778"/>
    </source>
</evidence>
<sequence length="94" mass="10547">MSEATFTFRVDEALKSDFAIAAKACDRTGAQLLRDFMRSFVQQQEQAAAHDRWLREQVQAGIDAANAGEVLSADEVEAEAQVWRTEMRRRIAAS</sequence>
<accession>A0A7T2VXA7</accession>
<evidence type="ECO:0000313" key="1">
    <source>
        <dbReference type="EMBL" id="QPS05788.1"/>
    </source>
</evidence>
<dbReference type="Proteomes" id="UP000594778">
    <property type="component" value="Chromosome"/>
</dbReference>